<evidence type="ECO:0000313" key="2">
    <source>
        <dbReference type="Proteomes" id="UP000450457"/>
    </source>
</evidence>
<dbReference type="RefSeq" id="WP_160916123.1">
    <property type="nucleotide sequence ID" value="NZ_WMFA01000010.1"/>
</dbReference>
<dbReference type="EMBL" id="WMFA01000010">
    <property type="protein sequence ID" value="MYL72568.1"/>
    <property type="molecule type" value="Genomic_DNA"/>
</dbReference>
<evidence type="ECO:0000313" key="1">
    <source>
        <dbReference type="EMBL" id="MYL72568.1"/>
    </source>
</evidence>
<protein>
    <submittedName>
        <fullName evidence="1">Uncharacterized protein</fullName>
    </submittedName>
</protein>
<proteinExistence type="predicted"/>
<dbReference type="AlphaFoldDB" id="A0A845FFL6"/>
<sequence>MQVNPIAPKKEIPVQGSPFHFYDPLVHERSHTEHHPLSIALNTFFHIHHIVLDRMFIR</sequence>
<reference evidence="1 2" key="1">
    <citation type="submission" date="2019-11" db="EMBL/GenBank/DDBJ databases">
        <title>Genome sequences of 17 halophilic strains isolated from different environments.</title>
        <authorList>
            <person name="Furrow R.E."/>
        </authorList>
    </citation>
    <scope>NUCLEOTIDE SEQUENCE [LARGE SCALE GENOMIC DNA]</scope>
    <source>
        <strain evidence="1 2">SL-4</strain>
    </source>
</reference>
<comment type="caution">
    <text evidence="1">The sequence shown here is derived from an EMBL/GenBank/DDBJ whole genome shotgun (WGS) entry which is preliminary data.</text>
</comment>
<accession>A0A845FFL6</accession>
<organism evidence="1 2">
    <name type="scientific">Halobacillus litoralis</name>
    <dbReference type="NCBI Taxonomy" id="45668"/>
    <lineage>
        <taxon>Bacteria</taxon>
        <taxon>Bacillati</taxon>
        <taxon>Bacillota</taxon>
        <taxon>Bacilli</taxon>
        <taxon>Bacillales</taxon>
        <taxon>Bacillaceae</taxon>
        <taxon>Halobacillus</taxon>
    </lineage>
</organism>
<dbReference type="Proteomes" id="UP000450457">
    <property type="component" value="Unassembled WGS sequence"/>
</dbReference>
<gene>
    <name evidence="1" type="ORF">GLW00_17195</name>
</gene>
<name>A0A845FFL6_9BACI</name>
<dbReference type="GeneID" id="78008752"/>